<dbReference type="InterPro" id="IPR036388">
    <property type="entry name" value="WH-like_DNA-bd_sf"/>
</dbReference>
<dbReference type="Gene3D" id="2.60.40.10">
    <property type="entry name" value="Immunoglobulins"/>
    <property type="match status" value="1"/>
</dbReference>
<keyword evidence="5" id="KW-1185">Reference proteome</keyword>
<dbReference type="GO" id="GO:0006355">
    <property type="term" value="P:regulation of DNA-templated transcription"/>
    <property type="evidence" value="ECO:0007669"/>
    <property type="project" value="InterPro"/>
</dbReference>
<feature type="transmembrane region" description="Helical" evidence="2">
    <location>
        <begin position="756"/>
        <end position="778"/>
    </location>
</feature>
<dbReference type="OrthoDB" id="9806995at2"/>
<reference evidence="4 5" key="1">
    <citation type="submission" date="2016-10" db="EMBL/GenBank/DDBJ databases">
        <authorList>
            <person name="de Groot N.N."/>
        </authorList>
    </citation>
    <scope>NUCLEOTIDE SEQUENCE [LARGE SCALE GENOMIC DNA]</scope>
    <source>
        <strain evidence="5">E92,LMG 26720,CCM 7988</strain>
    </source>
</reference>
<dbReference type="InterPro" id="IPR011123">
    <property type="entry name" value="Y_Y_Y"/>
</dbReference>
<dbReference type="InterPro" id="IPR016032">
    <property type="entry name" value="Sig_transdc_resp-reg_C-effctor"/>
</dbReference>
<dbReference type="AlphaFoldDB" id="A0A1I5RG05"/>
<gene>
    <name evidence="4" type="ORF">SAMN04515674_10450</name>
</gene>
<dbReference type="SMART" id="SM00421">
    <property type="entry name" value="HTH_LUXR"/>
    <property type="match status" value="1"/>
</dbReference>
<dbReference type="Gene3D" id="1.10.10.10">
    <property type="entry name" value="Winged helix-like DNA-binding domain superfamily/Winged helix DNA-binding domain"/>
    <property type="match status" value="1"/>
</dbReference>
<evidence type="ECO:0000259" key="3">
    <source>
        <dbReference type="SMART" id="SM00421"/>
    </source>
</evidence>
<dbReference type="GO" id="GO:0000155">
    <property type="term" value="F:phosphorelay sensor kinase activity"/>
    <property type="evidence" value="ECO:0007669"/>
    <property type="project" value="TreeGrafter"/>
</dbReference>
<dbReference type="SUPFAM" id="SSF63829">
    <property type="entry name" value="Calcium-dependent phosphotriesterase"/>
    <property type="match status" value="2"/>
</dbReference>
<dbReference type="PANTHER" id="PTHR43547">
    <property type="entry name" value="TWO-COMPONENT HISTIDINE KINASE"/>
    <property type="match status" value="1"/>
</dbReference>
<feature type="domain" description="HTH luxR-type" evidence="3">
    <location>
        <begin position="909"/>
        <end position="966"/>
    </location>
</feature>
<evidence type="ECO:0000256" key="2">
    <source>
        <dbReference type="SAM" id="Phobius"/>
    </source>
</evidence>
<dbReference type="InterPro" id="IPR015943">
    <property type="entry name" value="WD40/YVTN_repeat-like_dom_sf"/>
</dbReference>
<evidence type="ECO:0000256" key="1">
    <source>
        <dbReference type="ARBA" id="ARBA00022553"/>
    </source>
</evidence>
<dbReference type="SUPFAM" id="SSF46894">
    <property type="entry name" value="C-terminal effector domain of the bipartite response regulators"/>
    <property type="match status" value="1"/>
</dbReference>
<evidence type="ECO:0000313" key="4">
    <source>
        <dbReference type="EMBL" id="SFP57231.1"/>
    </source>
</evidence>
<dbReference type="Pfam" id="PF00196">
    <property type="entry name" value="GerE"/>
    <property type="match status" value="1"/>
</dbReference>
<dbReference type="STRING" id="1079859.SAMN04515674_10450"/>
<keyword evidence="1" id="KW-0597">Phosphoprotein</keyword>
<accession>A0A1I5RG05</accession>
<name>A0A1I5RG05_9BACT</name>
<dbReference type="InterPro" id="IPR013783">
    <property type="entry name" value="Ig-like_fold"/>
</dbReference>
<dbReference type="Proteomes" id="UP000199306">
    <property type="component" value="Unassembled WGS sequence"/>
</dbReference>
<dbReference type="InterPro" id="IPR000792">
    <property type="entry name" value="Tscrpt_reg_LuxR_C"/>
</dbReference>
<keyword evidence="2" id="KW-0472">Membrane</keyword>
<evidence type="ECO:0000313" key="5">
    <source>
        <dbReference type="Proteomes" id="UP000199306"/>
    </source>
</evidence>
<dbReference type="PANTHER" id="PTHR43547:SF2">
    <property type="entry name" value="HYBRID SIGNAL TRANSDUCTION HISTIDINE KINASE C"/>
    <property type="match status" value="1"/>
</dbReference>
<keyword evidence="2" id="KW-0812">Transmembrane</keyword>
<organism evidence="4 5">
    <name type="scientific">Pseudarcicella hirudinis</name>
    <dbReference type="NCBI Taxonomy" id="1079859"/>
    <lineage>
        <taxon>Bacteria</taxon>
        <taxon>Pseudomonadati</taxon>
        <taxon>Bacteroidota</taxon>
        <taxon>Cytophagia</taxon>
        <taxon>Cytophagales</taxon>
        <taxon>Flectobacillaceae</taxon>
        <taxon>Pseudarcicella</taxon>
    </lineage>
</organism>
<protein>
    <submittedName>
        <fullName evidence="4">Regulatory protein, luxR family</fullName>
    </submittedName>
</protein>
<proteinExistence type="predicted"/>
<dbReference type="GO" id="GO:0003677">
    <property type="term" value="F:DNA binding"/>
    <property type="evidence" value="ECO:0007669"/>
    <property type="project" value="InterPro"/>
</dbReference>
<sequence length="976" mass="111926">MIVMKSVLWGIIFSISAHILYAQNTIGLPEITNFSKKNYVAGTQNWGILQDKNGIMYFANNEGLLTFDGVFWKTYPLPNKSKVRSMAFGNDHKIYVGAEDEFGYFSPDKNGNLTYFSLKKLIHDKDSAFSDVWNICEYNGGLFFRASNKIFQYKDHSIAVYKPVSHWRFLGKSHDLLIAQDFDKGILQYHNGGWQPFLQNSALPSGALVTAFIPLEDGRSLLTTLEHGIYLIKDQTASPLYSPFLSLVSSHRIYSAVQVSPDRLALSTSLAGCYIINTRGEFIQKITKSEGLQNNNILSSFIDKNHNLWLGLDNGITSIAYNNAIKNIFPENDRESGGYTSALYNNTLYLGTSKGLYKVPVGANVSDLSYVTGKFSFVENSKGQVWNLSEINGKMLMAHHEGIFQVANNTAQRLLGNNGFWTFLPLSSISPAPVIVSGSYNGIHFLTYKNQSFQMTGAVPDFYLSSRFICIDNENTIWMSHPYRGVYRISVNNYTNASSKLYDSKNGLPVSLNNNYVYKVKNRIVVATEKGIYEYNHFKDRFEPSEYFRKLFKDIKVFLLKEDASGNIWFTSNNQLGVIDLSKSKPETVYFPELTNKMVSGFENITILNENNVLVGGETGFYHINYPKYKQNQNEISVQLRSLKAYGQSDSLIFGGYFGEVNMLKHQAIGQIPKISSQFNTLDFAFSSTLFSQQSSIEYAYFLEGFDNSWSGWTKKTEKEYSRLPYGLYRFQVKARNNFGKESAVASYSFEVLPPWYLTFWAYLYYAVLVGVLVYLAYKWQKRKFVRQQLKYREEQQKLQYLHQLELARNDKEIVRLKNEKLESEITHKNSDLASSAMHLVQKAEILNKIRTDLVKIARQTNMDDLKDDLKKMVKMVDEENKIDSDWGQFSVHFDKVHSNFLIALKEKYPNLSATELKLCAYLRMNLSTKEIAQLMNISSRSVEVSRYRLRKKLQLPSEINLFNFFLDFHVEENKS</sequence>
<dbReference type="Pfam" id="PF07495">
    <property type="entry name" value="Y_Y_Y"/>
    <property type="match status" value="1"/>
</dbReference>
<dbReference type="Gene3D" id="2.130.10.10">
    <property type="entry name" value="YVTN repeat-like/Quinoprotein amine dehydrogenase"/>
    <property type="match status" value="3"/>
</dbReference>
<keyword evidence="2" id="KW-1133">Transmembrane helix</keyword>
<dbReference type="RefSeq" id="WP_092015182.1">
    <property type="nucleotide sequence ID" value="NZ_JBHLXN010000001.1"/>
</dbReference>
<dbReference type="EMBL" id="FOXH01000004">
    <property type="protein sequence ID" value="SFP57231.1"/>
    <property type="molecule type" value="Genomic_DNA"/>
</dbReference>